<dbReference type="Gene3D" id="2.30.30.670">
    <property type="entry name" value="Thioester domain"/>
    <property type="match status" value="1"/>
</dbReference>
<dbReference type="InterPro" id="IPR013552">
    <property type="entry name" value="Thioester_dom"/>
</dbReference>
<keyword evidence="2" id="KW-1133">Transmembrane helix</keyword>
<dbReference type="KEGG" id="coe:CP258_00945"/>
<dbReference type="InterPro" id="IPR041100">
    <property type="entry name" value="TQ"/>
</dbReference>
<accession>A0AAU8PIJ0</accession>
<organism evidence="6 7">
    <name type="scientific">Corynebacterium pseudotuberculosis 258</name>
    <dbReference type="NCBI Taxonomy" id="1168865"/>
    <lineage>
        <taxon>Bacteria</taxon>
        <taxon>Bacillati</taxon>
        <taxon>Actinomycetota</taxon>
        <taxon>Actinomycetes</taxon>
        <taxon>Mycobacteriales</taxon>
        <taxon>Corynebacteriaceae</taxon>
        <taxon>Corynebacterium</taxon>
    </lineage>
</organism>
<dbReference type="InterPro" id="IPR023849">
    <property type="entry name" value="TQXA_dom"/>
</dbReference>
<reference evidence="6 7" key="1">
    <citation type="journal article" date="2013" name="J. Biotechnol.">
        <title>Genome sequence of Corynebacterium pseudotuberculosis biovar equi strain 258 and prediction of antigenic targets to improve biotechnological vaccine production.</title>
        <authorList>
            <person name="Soares S.C."/>
            <person name="Trost E."/>
            <person name="Ramos R.T."/>
            <person name="Carneiro A.R."/>
            <person name="Santos A.R."/>
            <person name="Pinto A.C."/>
            <person name="Barbosa E."/>
            <person name="Aburjaile F."/>
            <person name="Ali A."/>
            <person name="Diniz C.A."/>
            <person name="Hassan S.S."/>
            <person name="Fiaux K."/>
            <person name="Guimaraes L.C."/>
            <person name="Bakhtiar S.M."/>
            <person name="Pereira U."/>
            <person name="Almeida S.S."/>
            <person name="Abreu V.A."/>
            <person name="Rocha F.S."/>
            <person name="Dorella F.A."/>
            <person name="Miyoshi A."/>
            <person name="Silva A."/>
            <person name="Azevedo V."/>
            <person name="Tauch A."/>
        </authorList>
    </citation>
    <scope>NUCLEOTIDE SEQUENCE [LARGE SCALE GENOMIC DNA]</scope>
    <source>
        <strain evidence="6 7">258</strain>
    </source>
</reference>
<evidence type="ECO:0000256" key="1">
    <source>
        <dbReference type="SAM" id="MobiDB-lite"/>
    </source>
</evidence>
<dbReference type="Gene3D" id="2.60.40.3930">
    <property type="match status" value="1"/>
</dbReference>
<evidence type="ECO:0000259" key="4">
    <source>
        <dbReference type="Pfam" id="PF08341"/>
    </source>
</evidence>
<dbReference type="NCBIfam" id="TIGR01167">
    <property type="entry name" value="LPXTG_anchor"/>
    <property type="match status" value="1"/>
</dbReference>
<evidence type="ECO:0000313" key="6">
    <source>
        <dbReference type="EMBL" id="AFK15826.2"/>
    </source>
</evidence>
<feature type="domain" description="Thioester" evidence="4">
    <location>
        <begin position="76"/>
        <end position="201"/>
    </location>
</feature>
<gene>
    <name evidence="6" type="ORF">CP258_00945</name>
</gene>
<feature type="region of interest" description="Disordered" evidence="1">
    <location>
        <begin position="243"/>
        <end position="306"/>
    </location>
</feature>
<evidence type="ECO:0000256" key="3">
    <source>
        <dbReference type="SAM" id="SignalP"/>
    </source>
</evidence>
<feature type="domain" description="T-Q ester bond containing" evidence="5">
    <location>
        <begin position="290"/>
        <end position="406"/>
    </location>
</feature>
<evidence type="ECO:0000259" key="5">
    <source>
        <dbReference type="Pfam" id="PF18202"/>
    </source>
</evidence>
<dbReference type="Gene3D" id="1.10.150.480">
    <property type="match status" value="1"/>
</dbReference>
<keyword evidence="2" id="KW-0472">Membrane</keyword>
<feature type="signal peptide" evidence="3">
    <location>
        <begin position="1"/>
        <end position="28"/>
    </location>
</feature>
<dbReference type="NCBIfam" id="NF033903">
    <property type="entry name" value="VaFE_rpt"/>
    <property type="match status" value="1"/>
</dbReference>
<dbReference type="Proteomes" id="UP000006465">
    <property type="component" value="Chromosome"/>
</dbReference>
<feature type="chain" id="PRO_5043560552" evidence="3">
    <location>
        <begin position="29"/>
        <end position="526"/>
    </location>
</feature>
<dbReference type="EMBL" id="CP003540">
    <property type="protein sequence ID" value="AFK15826.2"/>
    <property type="molecule type" value="Genomic_DNA"/>
</dbReference>
<proteinExistence type="predicted"/>
<dbReference type="Pfam" id="PF18202">
    <property type="entry name" value="TQ"/>
    <property type="match status" value="1"/>
</dbReference>
<sequence>MRSKPFKKVVALLTGIAIAFSANTSVQAEEVGPDYLGYVDNTVAVQEPFGNGRYPNYSAVPPLVVKEEGSETEELAYCFNITKPYPILKDSFPSTAANVFDKGIGLRYKGNFESSLQTFADQWRGEAADAGVLKAIYNGHSKNAAGIKEKLALTENEFRYATQLAVWYWTDSTDSYKYLIGAGTSSNKIGQAVKILTGQDKTSVQLKEVDPNLVTLVIYKPYSLAGEFASYQNLLSIKFVSHKTGDSVNPEEPTKPEPKEPEKPKQPETEKPKEPEAPQKEIEPKTPEEPTLKTSATDQSDNDKLISATGGKVVDKVTYTGLKEGEKYLVEGELMDKETNESTGIKAEATFTASGANGTVDVIFDVDAAQSGKTLVAFEKLYKADDKGTVVASHEDINDEAQTVVVEKDVPVENEDLFTPEVPDDSSFNWKYLIPFAFIPVVGALIWGSSQGSSSAAAQTNPAYAAPVAPAPATVTTTPAPKPAPAAATPVKKQLAATGANVLWTLLVALVLVAAGVFLVRMRRNN</sequence>
<dbReference type="Pfam" id="PF08341">
    <property type="entry name" value="TED"/>
    <property type="match status" value="1"/>
</dbReference>
<keyword evidence="2" id="KW-0812">Transmembrane</keyword>
<feature type="compositionally biased region" description="Basic and acidic residues" evidence="1">
    <location>
        <begin position="252"/>
        <end position="291"/>
    </location>
</feature>
<keyword evidence="3" id="KW-0732">Signal</keyword>
<feature type="transmembrane region" description="Helical" evidence="2">
    <location>
        <begin position="502"/>
        <end position="520"/>
    </location>
</feature>
<dbReference type="NCBIfam" id="TIGR03934">
    <property type="entry name" value="TQXA_dom"/>
    <property type="match status" value="1"/>
</dbReference>
<dbReference type="NCBIfam" id="NF012162">
    <property type="entry name" value="surf_Nterm_1"/>
    <property type="match status" value="1"/>
</dbReference>
<protein>
    <submittedName>
        <fullName evidence="6">VaFE repeat-containing surface-anchored protein</fullName>
    </submittedName>
</protein>
<dbReference type="AlphaFoldDB" id="A0AAU8PIJ0"/>
<evidence type="ECO:0000313" key="7">
    <source>
        <dbReference type="Proteomes" id="UP000006465"/>
    </source>
</evidence>
<evidence type="ECO:0000256" key="2">
    <source>
        <dbReference type="SAM" id="Phobius"/>
    </source>
</evidence>
<dbReference type="RefSeq" id="WP_045421038.1">
    <property type="nucleotide sequence ID" value="NC_017945.3"/>
</dbReference>
<name>A0AAU8PIJ0_CORPS</name>